<dbReference type="RefSeq" id="WP_324716616.1">
    <property type="nucleotide sequence ID" value="NZ_CP141615.1"/>
</dbReference>
<dbReference type="Pfam" id="PF13714">
    <property type="entry name" value="PEP_mutase"/>
    <property type="match status" value="1"/>
</dbReference>
<dbReference type="Proteomes" id="UP001332192">
    <property type="component" value="Chromosome"/>
</dbReference>
<dbReference type="PANTHER" id="PTHR42905:SF5">
    <property type="entry name" value="CARBOXYVINYL-CARBOXYPHOSPHONATE PHOSPHORYLMUTASE, CHLOROPLASTIC"/>
    <property type="match status" value="1"/>
</dbReference>
<evidence type="ECO:0000256" key="4">
    <source>
        <dbReference type="ARBA" id="ARBA00022842"/>
    </source>
</evidence>
<name>A0ABZ1BXW1_9FIRM</name>
<comment type="pathway">
    <text evidence="6">Organic acid metabolism; propanoate degradation.</text>
</comment>
<dbReference type="EMBL" id="CP141615">
    <property type="protein sequence ID" value="WRP17345.1"/>
    <property type="molecule type" value="Genomic_DNA"/>
</dbReference>
<evidence type="ECO:0000256" key="5">
    <source>
        <dbReference type="ARBA" id="ARBA00023239"/>
    </source>
</evidence>
<dbReference type="InterPro" id="IPR018523">
    <property type="entry name" value="Isocitrate_lyase_ph_CS"/>
</dbReference>
<dbReference type="InterPro" id="IPR040442">
    <property type="entry name" value="Pyrv_kinase-like_dom_sf"/>
</dbReference>
<dbReference type="InterPro" id="IPR039556">
    <property type="entry name" value="ICL/PEPM"/>
</dbReference>
<keyword evidence="3" id="KW-0479">Metal-binding</keyword>
<evidence type="ECO:0000256" key="2">
    <source>
        <dbReference type="ARBA" id="ARBA00009282"/>
    </source>
</evidence>
<sequence>MAGPAWVLERPGTEHPGTVLRRLLEGEPIVVAPGAFNPLVGLIARKVGFRALYFSGAAFSASMGLPDLGLFTLTELSQAVRQLFRATGLPIVVDADTGFGEALNVAAAVRELEEAGAAAIQIEDQEMPKKCGHLSGKSVVAAEEMVAKVAAAARVRREALIVARTDARATHGLSEAVRRARLYLEAGADVIFPEALESEEEFRTFARQVPAPLLANMTEWGKTPYLSVEQFRAMGYKMVVFPVSTLRVAARAVEEVLVAIRERGTQADLLDRMQTRRELYDLIGYEEYERFDRGLAEEGRHRAGS</sequence>
<dbReference type="InterPro" id="IPR012695">
    <property type="entry name" value="PrpB"/>
</dbReference>
<protein>
    <recommendedName>
        <fullName evidence="6">Methylisocitrate lyase</fullName>
        <ecNumber evidence="6">4.1.3.30</ecNumber>
    </recommendedName>
</protein>
<comment type="function">
    <text evidence="6">Catalyzes the thermodynamically favored C-C bond cleavage of (2R,3S)-2-methylisocitrate to yield pyruvate and succinate.</text>
</comment>
<accession>A0ABZ1BXW1</accession>
<organism evidence="7 8">
    <name type="scientific">Carboxydichorda subterranea</name>
    <dbReference type="NCBI Taxonomy" id="3109565"/>
    <lineage>
        <taxon>Bacteria</taxon>
        <taxon>Bacillati</taxon>
        <taxon>Bacillota</taxon>
        <taxon>Limnochordia</taxon>
        <taxon>Limnochordales</taxon>
        <taxon>Geochordaceae</taxon>
        <taxon>Carboxydichorda</taxon>
    </lineage>
</organism>
<evidence type="ECO:0000256" key="6">
    <source>
        <dbReference type="RuleBase" id="RU361121"/>
    </source>
</evidence>
<evidence type="ECO:0000313" key="7">
    <source>
        <dbReference type="EMBL" id="WRP17345.1"/>
    </source>
</evidence>
<dbReference type="CDD" id="cd00377">
    <property type="entry name" value="ICL_PEPM"/>
    <property type="match status" value="1"/>
</dbReference>
<dbReference type="PROSITE" id="PS00161">
    <property type="entry name" value="ISOCITRATE_LYASE"/>
    <property type="match status" value="1"/>
</dbReference>
<dbReference type="InterPro" id="IPR015813">
    <property type="entry name" value="Pyrv/PenolPyrv_kinase-like_dom"/>
</dbReference>
<evidence type="ECO:0000256" key="3">
    <source>
        <dbReference type="ARBA" id="ARBA00022723"/>
    </source>
</evidence>
<comment type="cofactor">
    <cofactor evidence="1">
        <name>Mg(2+)</name>
        <dbReference type="ChEBI" id="CHEBI:18420"/>
    </cofactor>
</comment>
<evidence type="ECO:0000313" key="8">
    <source>
        <dbReference type="Proteomes" id="UP001332192"/>
    </source>
</evidence>
<dbReference type="SUPFAM" id="SSF51621">
    <property type="entry name" value="Phosphoenolpyruvate/pyruvate domain"/>
    <property type="match status" value="1"/>
</dbReference>
<keyword evidence="8" id="KW-1185">Reference proteome</keyword>
<reference evidence="7 8" key="1">
    <citation type="journal article" date="2024" name="Front. Microbiol.">
        <title>Novel thermophilic genera Geochorda gen. nov. and Carboxydochorda gen. nov. from the deep terrestrial subsurface reveal the ecophysiological diversity in the class Limnochordia.</title>
        <authorList>
            <person name="Karnachuk O.V."/>
            <person name="Lukina A.P."/>
            <person name="Avakyan M.R."/>
            <person name="Kadnikov V.V."/>
            <person name="Begmatov S."/>
            <person name="Beletsky A.V."/>
            <person name="Vlasova K.G."/>
            <person name="Novikov A.A."/>
            <person name="Shcherbakova V.A."/>
            <person name="Mardanov A.V."/>
            <person name="Ravin N.V."/>
        </authorList>
    </citation>
    <scope>NUCLEOTIDE SEQUENCE [LARGE SCALE GENOMIC DNA]</scope>
    <source>
        <strain evidence="7 8">L945</strain>
    </source>
</reference>
<proteinExistence type="inferred from homology"/>
<comment type="similarity">
    <text evidence="2 6">Belongs to the isocitrate lyase/PEP mutase superfamily. Methylisocitrate lyase family.</text>
</comment>
<comment type="catalytic activity">
    <reaction evidence="6">
        <text>(2S,3R)-3-hydroxybutane-1,2,3-tricarboxylate = pyruvate + succinate</text>
        <dbReference type="Rhea" id="RHEA:16809"/>
        <dbReference type="ChEBI" id="CHEBI:15361"/>
        <dbReference type="ChEBI" id="CHEBI:30031"/>
        <dbReference type="ChEBI" id="CHEBI:57429"/>
        <dbReference type="EC" id="4.1.3.30"/>
    </reaction>
</comment>
<dbReference type="NCBIfam" id="TIGR02317">
    <property type="entry name" value="prpB"/>
    <property type="match status" value="1"/>
</dbReference>
<keyword evidence="5 6" id="KW-0456">Lyase</keyword>
<dbReference type="Gene3D" id="3.20.20.60">
    <property type="entry name" value="Phosphoenolpyruvate-binding domains"/>
    <property type="match status" value="1"/>
</dbReference>
<gene>
    <name evidence="7" type="primary">prpB</name>
    <name evidence="7" type="ORF">U7230_14890</name>
</gene>
<dbReference type="GO" id="GO:0046421">
    <property type="term" value="F:methylisocitrate lyase activity"/>
    <property type="evidence" value="ECO:0007669"/>
    <property type="project" value="UniProtKB-EC"/>
</dbReference>
<evidence type="ECO:0000256" key="1">
    <source>
        <dbReference type="ARBA" id="ARBA00001946"/>
    </source>
</evidence>
<dbReference type="PANTHER" id="PTHR42905">
    <property type="entry name" value="PHOSPHOENOLPYRUVATE CARBOXYLASE"/>
    <property type="match status" value="1"/>
</dbReference>
<dbReference type="EC" id="4.1.3.30" evidence="6"/>
<keyword evidence="4" id="KW-0460">Magnesium</keyword>